<evidence type="ECO:0000313" key="2">
    <source>
        <dbReference type="EMBL" id="OWZ01229.1"/>
    </source>
</evidence>
<sequence length="338" mass="37959">MRALSGRPTSTPPPAPSDLAGTARDRPIELDVDDVDDGDAGAERATTPVRAGRVRDPVAIDANGGPKLVSRNELLTPAAYAQLLPTCVDRAHWIPGYRTRVIFSEADAAPWPLLDISRVCVLELDVAMLFSRFSKPPNWLFPKPEPVPDDSDWDAALLDEGNVSAVYSSTPWGVLAKPVTPISFERDSPPFQALSRKLEELQTKHRQAAWESTHSFPISEDLRHAVKYFAILYAERRQRRSRFGAAWKSFLKFVLLSIVAGHCDLDILLGPVFLHFPRPGERSKWYPGLHCTPRPANLFQALRDVDRQDPWRNQYRHAIENHPGSQLPRLEGKFIPQE</sequence>
<feature type="region of interest" description="Disordered" evidence="1">
    <location>
        <begin position="1"/>
        <end position="49"/>
    </location>
</feature>
<dbReference type="Proteomes" id="UP000198211">
    <property type="component" value="Unassembled WGS sequence"/>
</dbReference>
<comment type="caution">
    <text evidence="2">The sequence shown here is derived from an EMBL/GenBank/DDBJ whole genome shotgun (WGS) entry which is preliminary data.</text>
</comment>
<feature type="compositionally biased region" description="Acidic residues" evidence="1">
    <location>
        <begin position="30"/>
        <end position="40"/>
    </location>
</feature>
<dbReference type="AlphaFoldDB" id="A0A225V8E1"/>
<evidence type="ECO:0000313" key="3">
    <source>
        <dbReference type="Proteomes" id="UP000198211"/>
    </source>
</evidence>
<keyword evidence="3" id="KW-1185">Reference proteome</keyword>
<name>A0A225V8E1_9STRA</name>
<organism evidence="2 3">
    <name type="scientific">Phytophthora megakarya</name>
    <dbReference type="NCBI Taxonomy" id="4795"/>
    <lineage>
        <taxon>Eukaryota</taxon>
        <taxon>Sar</taxon>
        <taxon>Stramenopiles</taxon>
        <taxon>Oomycota</taxon>
        <taxon>Peronosporomycetes</taxon>
        <taxon>Peronosporales</taxon>
        <taxon>Peronosporaceae</taxon>
        <taxon>Phytophthora</taxon>
    </lineage>
</organism>
<dbReference type="EMBL" id="NBNE01006999">
    <property type="protein sequence ID" value="OWZ01229.1"/>
    <property type="molecule type" value="Genomic_DNA"/>
</dbReference>
<gene>
    <name evidence="2" type="ORF">PHMEG_00027427</name>
</gene>
<accession>A0A225V8E1</accession>
<reference evidence="3" key="1">
    <citation type="submission" date="2017-03" db="EMBL/GenBank/DDBJ databases">
        <title>Phytopthora megakarya and P. palmivora, two closely related causual agents of cacao black pod achieved similar genome size and gene model numbers by different mechanisms.</title>
        <authorList>
            <person name="Ali S."/>
            <person name="Shao J."/>
            <person name="Larry D.J."/>
            <person name="Kronmiller B."/>
            <person name="Shen D."/>
            <person name="Strem M.D."/>
            <person name="Melnick R.L."/>
            <person name="Guiltinan M.J."/>
            <person name="Tyler B.M."/>
            <person name="Meinhardt L.W."/>
            <person name="Bailey B.A."/>
        </authorList>
    </citation>
    <scope>NUCLEOTIDE SEQUENCE [LARGE SCALE GENOMIC DNA]</scope>
    <source>
        <strain evidence="3">zdho120</strain>
    </source>
</reference>
<protein>
    <submittedName>
        <fullName evidence="2">Uncharacterized protein</fullName>
    </submittedName>
</protein>
<dbReference type="OrthoDB" id="126944at2759"/>
<evidence type="ECO:0000256" key="1">
    <source>
        <dbReference type="SAM" id="MobiDB-lite"/>
    </source>
</evidence>
<proteinExistence type="predicted"/>